<feature type="compositionally biased region" description="Pro residues" evidence="1">
    <location>
        <begin position="995"/>
        <end position="1007"/>
    </location>
</feature>
<feature type="region of interest" description="Disordered" evidence="1">
    <location>
        <begin position="781"/>
        <end position="958"/>
    </location>
</feature>
<feature type="region of interest" description="Disordered" evidence="1">
    <location>
        <begin position="1080"/>
        <end position="1132"/>
    </location>
</feature>
<feature type="region of interest" description="Disordered" evidence="1">
    <location>
        <begin position="981"/>
        <end position="1020"/>
    </location>
</feature>
<feature type="compositionally biased region" description="Polar residues" evidence="1">
    <location>
        <begin position="655"/>
        <end position="670"/>
    </location>
</feature>
<feature type="compositionally biased region" description="Gly residues" evidence="1">
    <location>
        <begin position="1640"/>
        <end position="1650"/>
    </location>
</feature>
<gene>
    <name evidence="3" type="primary">Bicra_0</name>
    <name evidence="3" type="ORF">GTO96_0004103</name>
</gene>
<feature type="compositionally biased region" description="Low complexity" evidence="1">
    <location>
        <begin position="907"/>
        <end position="921"/>
    </location>
</feature>
<feature type="compositionally biased region" description="Polar residues" evidence="1">
    <location>
        <begin position="1535"/>
        <end position="1548"/>
    </location>
</feature>
<feature type="compositionally biased region" description="Low complexity" evidence="1">
    <location>
        <begin position="804"/>
        <end position="827"/>
    </location>
</feature>
<protein>
    <submittedName>
        <fullName evidence="3">BICRA protein</fullName>
    </submittedName>
</protein>
<reference evidence="3 4" key="1">
    <citation type="journal article" date="2021" name="Cell">
        <title>Tracing the genetic footprints of vertebrate landing in non-teleost ray-finned fishes.</title>
        <authorList>
            <person name="Bi X."/>
            <person name="Wang K."/>
            <person name="Yang L."/>
            <person name="Pan H."/>
            <person name="Jiang H."/>
            <person name="Wei Q."/>
            <person name="Fang M."/>
            <person name="Yu H."/>
            <person name="Zhu C."/>
            <person name="Cai Y."/>
            <person name="He Y."/>
            <person name="Gan X."/>
            <person name="Zeng H."/>
            <person name="Yu D."/>
            <person name="Zhu Y."/>
            <person name="Jiang H."/>
            <person name="Qiu Q."/>
            <person name="Yang H."/>
            <person name="Zhang Y.E."/>
            <person name="Wang W."/>
            <person name="Zhu M."/>
            <person name="He S."/>
            <person name="Zhang G."/>
        </authorList>
    </citation>
    <scope>NUCLEOTIDE SEQUENCE [LARGE SCALE GENOMIC DNA]</scope>
    <source>
        <strain evidence="3">Bchr_013</strain>
    </source>
</reference>
<feature type="compositionally biased region" description="Low complexity" evidence="1">
    <location>
        <begin position="1080"/>
        <end position="1098"/>
    </location>
</feature>
<feature type="compositionally biased region" description="Polar residues" evidence="1">
    <location>
        <begin position="866"/>
        <end position="895"/>
    </location>
</feature>
<feature type="compositionally biased region" description="Low complexity" evidence="1">
    <location>
        <begin position="737"/>
        <end position="757"/>
    </location>
</feature>
<dbReference type="InterPro" id="IPR015671">
    <property type="entry name" value="GSCR1_dom"/>
</dbReference>
<evidence type="ECO:0000256" key="1">
    <source>
        <dbReference type="SAM" id="MobiDB-lite"/>
    </source>
</evidence>
<feature type="compositionally biased region" description="Pro residues" evidence="1">
    <location>
        <begin position="828"/>
        <end position="860"/>
    </location>
</feature>
<feature type="compositionally biased region" description="Polar residues" evidence="1">
    <location>
        <begin position="1099"/>
        <end position="1115"/>
    </location>
</feature>
<evidence type="ECO:0000259" key="2">
    <source>
        <dbReference type="Pfam" id="PF15249"/>
    </source>
</evidence>
<dbReference type="Pfam" id="PF15249">
    <property type="entry name" value="GLTSCR1"/>
    <property type="match status" value="1"/>
</dbReference>
<dbReference type="Proteomes" id="UP000886611">
    <property type="component" value="Unassembled WGS sequence"/>
</dbReference>
<feature type="region of interest" description="Disordered" evidence="1">
    <location>
        <begin position="1446"/>
        <end position="1481"/>
    </location>
</feature>
<organism evidence="3 4">
    <name type="scientific">Polypterus senegalus</name>
    <name type="common">Senegal bichir</name>
    <dbReference type="NCBI Taxonomy" id="55291"/>
    <lineage>
        <taxon>Eukaryota</taxon>
        <taxon>Metazoa</taxon>
        <taxon>Chordata</taxon>
        <taxon>Craniata</taxon>
        <taxon>Vertebrata</taxon>
        <taxon>Euteleostomi</taxon>
        <taxon>Actinopterygii</taxon>
        <taxon>Polypteriformes</taxon>
        <taxon>Polypteridae</taxon>
        <taxon>Polypterus</taxon>
    </lineage>
</organism>
<feature type="domain" description="GLTSCR protein conserved" evidence="2">
    <location>
        <begin position="1259"/>
        <end position="1358"/>
    </location>
</feature>
<feature type="region of interest" description="Disordered" evidence="1">
    <location>
        <begin position="605"/>
        <end position="678"/>
    </location>
</feature>
<feature type="compositionally biased region" description="Polar residues" evidence="1">
    <location>
        <begin position="791"/>
        <end position="803"/>
    </location>
</feature>
<feature type="non-terminal residue" evidence="3">
    <location>
        <position position="1901"/>
    </location>
</feature>
<feature type="compositionally biased region" description="Polar residues" evidence="1">
    <location>
        <begin position="1764"/>
        <end position="1779"/>
    </location>
</feature>
<dbReference type="EMBL" id="JAATIS010000220">
    <property type="protein sequence ID" value="KAG2468844.1"/>
    <property type="molecule type" value="Genomic_DNA"/>
</dbReference>
<comment type="caution">
    <text evidence="3">The sequence shown here is derived from an EMBL/GenBank/DDBJ whole genome shotgun (WGS) entry which is preliminary data.</text>
</comment>
<keyword evidence="4" id="KW-1185">Reference proteome</keyword>
<dbReference type="GO" id="GO:0045893">
    <property type="term" value="P:positive regulation of DNA-templated transcription"/>
    <property type="evidence" value="ECO:0007669"/>
    <property type="project" value="TreeGrafter"/>
</dbReference>
<feature type="region of interest" description="Disordered" evidence="1">
    <location>
        <begin position="1395"/>
        <end position="1428"/>
    </location>
</feature>
<proteinExistence type="predicted"/>
<name>A0A8X7XJP3_POLSE</name>
<feature type="compositionally biased region" description="Low complexity" evidence="1">
    <location>
        <begin position="929"/>
        <end position="952"/>
    </location>
</feature>
<feature type="region of interest" description="Disordered" evidence="1">
    <location>
        <begin position="737"/>
        <end position="766"/>
    </location>
</feature>
<feature type="region of interest" description="Disordered" evidence="1">
    <location>
        <begin position="1710"/>
        <end position="1731"/>
    </location>
</feature>
<dbReference type="PANTHER" id="PTHR15572">
    <property type="entry name" value="GLIOMA TUMOR SUPPRESSOR CANDIDATE REGION GENE 1"/>
    <property type="match status" value="1"/>
</dbReference>
<dbReference type="InterPro" id="IPR052438">
    <property type="entry name" value="Chromatin_remod/trans_coact"/>
</dbReference>
<sequence length="1901" mass="199635">MFLGSIYQGASLPATLAELSDPQALNDFLHGSETQLDNDDLLDGSADPAGAFFVGARAHVQEAQSANHLVSSEPPPVPSTSVDLDFLEDDILGSPTGEGGTSSLANSDQPCDILQQSLAEANITEQSLQEAELDLGPFGLPSLQPVVQTLTDGATTATQIFQGASDLIGLQPPAVLAQPALVQQQVVNKAISVQPFMPHMGLSNVTLQPISSLQALPNGSPSGALGIGQIQVVGQQVMTINQSGQPIIAKQVQPMGGYHVAQSTGQEGASPQGVTAAGSLVIQNKPGTPATLNGTFGNGTGGPAGAAGVQVTQSLAQSSPIMQAHNVIIQRTPTPIQPKPTSAGVIQSKLYPISPKPFGPNSTGQSNPQNATLTLQNETAQKGQQNVAFMTSKPPQNVVLSTTGTAFPQSLQANIFKQQQAPQQALGKPLSVHLLNNAGSIVIPSQAMIQGQLQGQNPFLLPGQLPPPISALQAGVGGQILTQHSGGHIITNPGGQLIANPILTNQNLAGQLNLGQMLTSQSTPGTAHILSTPIQLQPGQMGPHTLFQMPVSLAGSLHTQTHTTAAGQTVIQGMALPNPVAMLNQAESIGQAVNLQQPSVNSTLPAAVPQHADPGLIGGSGVSGNDQQTHHPPAPSILTVQTSSSTQATSHPQQINTVHAPQPPSSQTSPGMVPSPSKIIISQQTPGMLINQESVHMFLQQPEQPQAPLFQQLDKAPPSGGVASHISVSSSCVPASVIVSSSSGPSPSGPESLSAEARPGKTASSFGSHTAELVYQIPSTSQPQKLVGASPSHTLPHPTSLNESTPQLQPQPPLLISQMQSPHQSRPPSQPQPLSRPPSQPQSRPPSQPQQPLSRPPSEPPLSRSCTPSQLSLQPLFIIQNQIGGSPQPQSTQQAPHPMRPPSQPASTPHQSQSPFQQPQLPQAPPTPLTSQSEQHTPPQQQQNLSSPQHLQVHLPSQQTSAVTLPALSAGQFQFQFPVQQTHSSLHPQQTTQPQPQPQPPPPPPAVPVQGTTNIGVKPQHTAPQTLHMTAEQQQTLQMVSAQLQSLSTIAQLNAQQKQYRDKLHQIQQNIIMQATQQTLSSSQSQTSPNQFSSSQPSILVSQQTIALPSNQSKVQPHPESSPAKVTTQPGVGAPPQLASLLQQTSVVVKTPPTVVSSGATLNEGKVFSTGGPLKQTTQISLPLSSQGVQSKAGVISSLPGLGLGKGPLQIQVLGAGISQIVPTTTVQSQPQAGNTLKRPFSVQPSKEARILEQLRKQQGSVLHPDYQAPFRSFEDALQRLLPYHLYQGTPSSSHDYDKVDEEFESVSTSLLKRTQAMLNKYRLLLFEESRRLGPSAEMVMIDRMFIQEEKTALSQDKVLAKEKPDEFVLHSCTPHNLSTSSSCLPAHRSALLSETSSSSTSECSKGLGSSTSSSASTSGGSNSSSCAPCITPSLVTPTKLVIKHSGGASPSVSWARATPPPSLTTSVEVDEDTLPSRSKPPIKTYEARRRIALKLKIKQEAGLSKVVHNTALDPTPQPVPPTTQHTSRVPAQPHKQNPLSPVTGSAVCSTETVPTSTVIRAPSNNNVAVTVSCTSAMASGTTTVITTQTSSTTPSSQMNGTLEHPADRKPTPTSCRLPLRKTYRENVSPVRPGPDSKTGGCGFGIGASGDGVEAVSRPHNSSLHQRPSLPQRPLPPSEITRNEEDEDFDSSRTVIASVKLEKKALSVGKGRPKMFEGDRAIPKQQQQDDSGLMKELAEVQEEFYRGIIKQEPPDNYSGGGDSRCTTGSSMTVAGTSSPGDLPWEVSLPTAAKRRKSESLDVDNASFSSDSPPDDILKEHLQCAIDSILNLQQGQGPPAHPTATSGAVGGASSADGESGGGGRIQRSSSTSYRPSHPHRQVGDPYSSQNQNGGLGARTHNR</sequence>
<dbReference type="PANTHER" id="PTHR15572:SF1">
    <property type="entry name" value="BRD4-INTERACTING CHROMATIN-REMODELING COMPLEX-ASSOCIATED PROTEIN"/>
    <property type="match status" value="1"/>
</dbReference>
<accession>A0A8X7XJP3</accession>
<feature type="region of interest" description="Disordered" evidence="1">
    <location>
        <begin position="1746"/>
        <end position="1901"/>
    </location>
</feature>
<evidence type="ECO:0000313" key="4">
    <source>
        <dbReference type="Proteomes" id="UP000886611"/>
    </source>
</evidence>
<feature type="compositionally biased region" description="Low complexity" evidence="1">
    <location>
        <begin position="1843"/>
        <end position="1856"/>
    </location>
</feature>
<feature type="compositionally biased region" description="Low complexity" evidence="1">
    <location>
        <begin position="1587"/>
        <end position="1597"/>
    </location>
</feature>
<feature type="region of interest" description="Disordered" evidence="1">
    <location>
        <begin position="1511"/>
        <end position="1548"/>
    </location>
</feature>
<evidence type="ECO:0000313" key="3">
    <source>
        <dbReference type="EMBL" id="KAG2468844.1"/>
    </source>
</evidence>
<feature type="region of interest" description="Disordered" evidence="1">
    <location>
        <begin position="1587"/>
        <end position="1691"/>
    </location>
</feature>
<feature type="compositionally biased region" description="Low complexity" evidence="1">
    <location>
        <begin position="639"/>
        <end position="654"/>
    </location>
</feature>
<feature type="compositionally biased region" description="Low complexity" evidence="1">
    <location>
        <begin position="1395"/>
        <end position="1426"/>
    </location>
</feature>
<dbReference type="GO" id="GO:0016514">
    <property type="term" value="C:SWI/SNF complex"/>
    <property type="evidence" value="ECO:0007669"/>
    <property type="project" value="TreeGrafter"/>
</dbReference>
<feature type="non-terminal residue" evidence="3">
    <location>
        <position position="1"/>
    </location>
</feature>